<dbReference type="eggNOG" id="ENOG502RXGK">
    <property type="taxonomic scope" value="Eukaryota"/>
</dbReference>
<protein>
    <submittedName>
        <fullName evidence="2">Uncharacterized protein LOC101498911</fullName>
    </submittedName>
</protein>
<dbReference type="OrthoDB" id="1426886at2759"/>
<dbReference type="KEGG" id="cam:101498911"/>
<evidence type="ECO:0000313" key="1">
    <source>
        <dbReference type="Proteomes" id="UP000087171"/>
    </source>
</evidence>
<dbReference type="RefSeq" id="XP_004513151.1">
    <property type="nucleotide sequence ID" value="XM_004513094.1"/>
</dbReference>
<dbReference type="Pfam" id="PF07816">
    <property type="entry name" value="DUF1645"/>
    <property type="match status" value="1"/>
</dbReference>
<name>A0A1S2Z173_CICAR</name>
<keyword evidence="1" id="KW-1185">Reference proteome</keyword>
<gene>
    <name evidence="2" type="primary">LOC101498911</name>
</gene>
<evidence type="ECO:0000313" key="2">
    <source>
        <dbReference type="RefSeq" id="XP_004513151.1"/>
    </source>
</evidence>
<organism evidence="1 2">
    <name type="scientific">Cicer arietinum</name>
    <name type="common">Chickpea</name>
    <name type="synonym">Garbanzo</name>
    <dbReference type="NCBI Taxonomy" id="3827"/>
    <lineage>
        <taxon>Eukaryota</taxon>
        <taxon>Viridiplantae</taxon>
        <taxon>Streptophyta</taxon>
        <taxon>Embryophyta</taxon>
        <taxon>Tracheophyta</taxon>
        <taxon>Spermatophyta</taxon>
        <taxon>Magnoliopsida</taxon>
        <taxon>eudicotyledons</taxon>
        <taxon>Gunneridae</taxon>
        <taxon>Pentapetalae</taxon>
        <taxon>rosids</taxon>
        <taxon>fabids</taxon>
        <taxon>Fabales</taxon>
        <taxon>Fabaceae</taxon>
        <taxon>Papilionoideae</taxon>
        <taxon>50 kb inversion clade</taxon>
        <taxon>NPAAA clade</taxon>
        <taxon>Hologalegina</taxon>
        <taxon>IRL clade</taxon>
        <taxon>Cicereae</taxon>
        <taxon>Cicer</taxon>
    </lineage>
</organism>
<dbReference type="AlphaFoldDB" id="A0A1S2Z173"/>
<dbReference type="GeneID" id="101498911"/>
<dbReference type="STRING" id="3827.A0A1S2Z173"/>
<dbReference type="PANTHER" id="PTHR33095">
    <property type="entry name" value="OS07G0619500 PROTEIN"/>
    <property type="match status" value="1"/>
</dbReference>
<sequence>MLRVQALSILCMPHPFIEFEGFGPMQDKLDTYCCNKLEIHNDDFLDFSGFVPIPDKLDAYYCTKNQTHNNVKENFEEQDYSFACTDVQGTSIFADEIFENEKIRPTLLNFDKSIIVLNALNNDASHLRPPLKKIFVEMSENSNSRSSDVSKEPHKEPLKNRTMVEVKASNECYKKSKSTGSSNLWRFRQNINLRSNSDHKDAFVLLNPSVPSKANKPKVETIVVKKRKDDINKSTLSAHEKFYVMNKMKKDSNKRKSFLPYKHHLLGIFTNMNGLSRNIHPF</sequence>
<accession>A0A1S2Z173</accession>
<dbReference type="PANTHER" id="PTHR33095:SF114">
    <property type="entry name" value="DUF1645 FAMILY PROTEIN"/>
    <property type="match status" value="1"/>
</dbReference>
<dbReference type="InterPro" id="IPR012442">
    <property type="entry name" value="DUF1645_plant"/>
</dbReference>
<reference evidence="2" key="1">
    <citation type="submission" date="2025-08" db="UniProtKB">
        <authorList>
            <consortium name="RefSeq"/>
        </authorList>
    </citation>
    <scope>IDENTIFICATION</scope>
    <source>
        <tissue evidence="2">Etiolated seedlings</tissue>
    </source>
</reference>
<dbReference type="Proteomes" id="UP000087171">
    <property type="component" value="Unplaced"/>
</dbReference>
<proteinExistence type="predicted"/>
<dbReference type="PaxDb" id="3827-XP_004513151.1"/>